<accession>A0A4S1E0G9</accession>
<keyword evidence="4 5" id="KW-0720">Serine protease</keyword>
<evidence type="ECO:0000313" key="8">
    <source>
        <dbReference type="Proteomes" id="UP000307602"/>
    </source>
</evidence>
<evidence type="ECO:0000256" key="3">
    <source>
        <dbReference type="ARBA" id="ARBA00022801"/>
    </source>
</evidence>
<dbReference type="GO" id="GO:0006508">
    <property type="term" value="P:proteolysis"/>
    <property type="evidence" value="ECO:0007669"/>
    <property type="project" value="UniProtKB-KW"/>
</dbReference>
<dbReference type="AlphaFoldDB" id="A0A4S1E0G9"/>
<sequence>MSNTIKSKEELGNYSKVYGKLRMIANGGNEVNAIRSITNQCIATSETVIDSSTFSNITNLVAQKISLASDLDFAQEKHEKPKGKVKKLTLKKGSLAEDPPTRVEANVYIELRATSSWADVVKDLKNSIDSSVINRIKNIRHCGKIVKANVILDDLQLISSSPNIVGIEGTQSVLTPPLINLAVASSPKPKGLELDNNIPNVNSANVIIGIIDVGGLDFAHPDFLKSNGDTRFLAIWDQGGDHRPEPNRVWGHHKEFKDFDYGSLLTQKNMNDAIQASPNIGAPIHDIEPQSQQFPSSHATHMASIAAGNTGVCSKADIAGVLISLPQEDNHRTKSFTDSSRISDAVDFLLELAKKEGKPISINISLGTNGHAHDGSAAVNRWIDSQLTLDGRCVCVATGNAGQEKGETPDDFGYIMGRIHTSGKIENKGLSVDLEWHVIGNGFVDVSENELEIWYEPQDRFSVMIKPPGSDWIGPIKPQEFIENQQLDDFSFISVYNKIYHEANGNNYIGIYLSPNLNTSQIVGVKSGLWKVRIIGDEIRDGNFDAWIERDDPVRRVQNFWNFPSFFSETTNVDNKSINSLACGHNVIAVGNFDTENDKINITSSQGPSRDNRKKPEIVAPGTNIVAANGFSGQNQLWTAKTGTSMASPYACGVAGLLLAKHEKLTSVQIAGIMKRTSTPITNENYDWKNDTGFGLININACLEEAQRFLDFKDITA</sequence>
<feature type="domain" description="Peptidase S8/S53" evidence="6">
    <location>
        <begin position="574"/>
        <end position="685"/>
    </location>
</feature>
<dbReference type="PROSITE" id="PS00138">
    <property type="entry name" value="SUBTILASE_SER"/>
    <property type="match status" value="1"/>
</dbReference>
<dbReference type="RefSeq" id="WP_135876442.1">
    <property type="nucleotide sequence ID" value="NZ_SRSO01000007.1"/>
</dbReference>
<dbReference type="OrthoDB" id="9792152at2"/>
<dbReference type="Gene3D" id="3.40.50.200">
    <property type="entry name" value="Peptidase S8/S53 domain"/>
    <property type="match status" value="1"/>
</dbReference>
<dbReference type="PROSITE" id="PS51892">
    <property type="entry name" value="SUBTILASE"/>
    <property type="match status" value="1"/>
</dbReference>
<proteinExistence type="inferred from homology"/>
<dbReference type="PANTHER" id="PTHR43806">
    <property type="entry name" value="PEPTIDASE S8"/>
    <property type="match status" value="1"/>
</dbReference>
<dbReference type="Gene3D" id="2.60.120.1290">
    <property type="match status" value="1"/>
</dbReference>
<comment type="caution">
    <text evidence="7">The sequence shown here is derived from an EMBL/GenBank/DDBJ whole genome shotgun (WGS) entry which is preliminary data.</text>
</comment>
<name>A0A4S1E0G9_9FLAO</name>
<dbReference type="Pfam" id="PF00082">
    <property type="entry name" value="Peptidase_S8"/>
    <property type="match status" value="2"/>
</dbReference>
<feature type="active site" description="Charge relay system" evidence="5">
    <location>
        <position position="298"/>
    </location>
</feature>
<keyword evidence="3 5" id="KW-0378">Hydrolase</keyword>
<feature type="active site" description="Charge relay system" evidence="5">
    <location>
        <position position="212"/>
    </location>
</feature>
<dbReference type="GO" id="GO:0004252">
    <property type="term" value="F:serine-type endopeptidase activity"/>
    <property type="evidence" value="ECO:0007669"/>
    <property type="project" value="UniProtKB-UniRule"/>
</dbReference>
<dbReference type="PRINTS" id="PR00723">
    <property type="entry name" value="SUBTILISIN"/>
</dbReference>
<feature type="active site" description="Charge relay system" evidence="5">
    <location>
        <position position="645"/>
    </location>
</feature>
<gene>
    <name evidence="7" type="ORF">EM932_06865</name>
</gene>
<evidence type="ECO:0000259" key="6">
    <source>
        <dbReference type="Pfam" id="PF00082"/>
    </source>
</evidence>
<dbReference type="InterPro" id="IPR023828">
    <property type="entry name" value="Peptidase_S8_Ser-AS"/>
</dbReference>
<evidence type="ECO:0000256" key="5">
    <source>
        <dbReference type="PROSITE-ProRule" id="PRU01240"/>
    </source>
</evidence>
<evidence type="ECO:0000256" key="4">
    <source>
        <dbReference type="ARBA" id="ARBA00022825"/>
    </source>
</evidence>
<keyword evidence="8" id="KW-1185">Reference proteome</keyword>
<evidence type="ECO:0000256" key="1">
    <source>
        <dbReference type="ARBA" id="ARBA00011073"/>
    </source>
</evidence>
<comment type="similarity">
    <text evidence="1 5">Belongs to the peptidase S8 family.</text>
</comment>
<feature type="domain" description="Peptidase S8/S53" evidence="6">
    <location>
        <begin position="205"/>
        <end position="410"/>
    </location>
</feature>
<dbReference type="SUPFAM" id="SSF52743">
    <property type="entry name" value="Subtilisin-like"/>
    <property type="match status" value="1"/>
</dbReference>
<evidence type="ECO:0000313" key="7">
    <source>
        <dbReference type="EMBL" id="TGV03388.1"/>
    </source>
</evidence>
<dbReference type="InterPro" id="IPR000209">
    <property type="entry name" value="Peptidase_S8/S53_dom"/>
</dbReference>
<evidence type="ECO:0000256" key="2">
    <source>
        <dbReference type="ARBA" id="ARBA00022670"/>
    </source>
</evidence>
<dbReference type="PANTHER" id="PTHR43806:SF11">
    <property type="entry name" value="CEREVISIN-RELATED"/>
    <property type="match status" value="1"/>
</dbReference>
<keyword evidence="2 5" id="KW-0645">Protease</keyword>
<dbReference type="InterPro" id="IPR036852">
    <property type="entry name" value="Peptidase_S8/S53_dom_sf"/>
</dbReference>
<dbReference type="InterPro" id="IPR050131">
    <property type="entry name" value="Peptidase_S8_subtilisin-like"/>
</dbReference>
<protein>
    <submittedName>
        <fullName evidence="7">Peptidase S8 and S53 subtilisin kexin sedolisin</fullName>
    </submittedName>
</protein>
<dbReference type="EMBL" id="SRSO01000007">
    <property type="protein sequence ID" value="TGV03388.1"/>
    <property type="molecule type" value="Genomic_DNA"/>
</dbReference>
<reference evidence="7 8" key="1">
    <citation type="submission" date="2019-04" db="EMBL/GenBank/DDBJ databases">
        <authorList>
            <person name="Liu A."/>
        </authorList>
    </citation>
    <scope>NUCLEOTIDE SEQUENCE [LARGE SCALE GENOMIC DNA]</scope>
    <source>
        <strain evidence="7 8">RZ03</strain>
    </source>
</reference>
<organism evidence="7 8">
    <name type="scientific">Flavivirga rizhaonensis</name>
    <dbReference type="NCBI Taxonomy" id="2559571"/>
    <lineage>
        <taxon>Bacteria</taxon>
        <taxon>Pseudomonadati</taxon>
        <taxon>Bacteroidota</taxon>
        <taxon>Flavobacteriia</taxon>
        <taxon>Flavobacteriales</taxon>
        <taxon>Flavobacteriaceae</taxon>
        <taxon>Flavivirga</taxon>
    </lineage>
</organism>
<dbReference type="Proteomes" id="UP000307602">
    <property type="component" value="Unassembled WGS sequence"/>
</dbReference>
<dbReference type="InterPro" id="IPR015500">
    <property type="entry name" value="Peptidase_S8_subtilisin-rel"/>
</dbReference>